<dbReference type="PANTHER" id="PTHR11061">
    <property type="entry name" value="RNA M5U METHYLTRANSFERASE"/>
    <property type="match status" value="1"/>
</dbReference>
<feature type="binding site" evidence="6">
    <location>
        <position position="456"/>
    </location>
    <ligand>
        <name>S-adenosyl-L-methionine</name>
        <dbReference type="ChEBI" id="CHEBI:59789"/>
    </ligand>
</feature>
<dbReference type="AlphaFoldDB" id="A0A8J4H3K7"/>
<accession>A0A8J4H3K7</accession>
<dbReference type="FunFam" id="3.40.50.150:FF:000009">
    <property type="entry name" value="23S rRNA (Uracil(1939)-C(5))-methyltransferase RlmD"/>
    <property type="match status" value="1"/>
</dbReference>
<feature type="region of interest" description="Disordered" evidence="8">
    <location>
        <begin position="117"/>
        <end position="150"/>
    </location>
</feature>
<dbReference type="PROSITE" id="PS01230">
    <property type="entry name" value="TRMA_1"/>
    <property type="match status" value="1"/>
</dbReference>
<feature type="region of interest" description="Disordered" evidence="8">
    <location>
        <begin position="215"/>
        <end position="239"/>
    </location>
</feature>
<dbReference type="GO" id="GO:0051539">
    <property type="term" value="F:4 iron, 4 sulfur cluster binding"/>
    <property type="evidence" value="ECO:0007669"/>
    <property type="project" value="UniProtKB-KW"/>
</dbReference>
<dbReference type="Gene3D" id="2.40.50.140">
    <property type="entry name" value="Nucleic acid-binding proteins"/>
    <property type="match status" value="1"/>
</dbReference>
<evidence type="ECO:0000256" key="6">
    <source>
        <dbReference type="PROSITE-ProRule" id="PRU01024"/>
    </source>
</evidence>
<feature type="active site" evidence="7">
    <location>
        <position position="531"/>
    </location>
</feature>
<evidence type="ECO:0000256" key="2">
    <source>
        <dbReference type="ARBA" id="ARBA00022603"/>
    </source>
</evidence>
<dbReference type="InterPro" id="IPR010280">
    <property type="entry name" value="U5_MeTrfase_fam"/>
</dbReference>
<dbReference type="Pfam" id="PF05958">
    <property type="entry name" value="tRNA_U5-meth_tr"/>
    <property type="match status" value="1"/>
</dbReference>
<evidence type="ECO:0000256" key="8">
    <source>
        <dbReference type="SAM" id="MobiDB-lite"/>
    </source>
</evidence>
<dbReference type="CDD" id="cd02440">
    <property type="entry name" value="AdoMet_MTases"/>
    <property type="match status" value="1"/>
</dbReference>
<name>A0A8J4H3K7_9BACL</name>
<dbReference type="PANTHER" id="PTHR11061:SF30">
    <property type="entry name" value="TRNA (URACIL(54)-C(5))-METHYLTRANSFERASE"/>
    <property type="match status" value="1"/>
</dbReference>
<evidence type="ECO:0000313" key="10">
    <source>
        <dbReference type="EMBL" id="GIQ68911.1"/>
    </source>
</evidence>
<dbReference type="InterPro" id="IPR002792">
    <property type="entry name" value="TRAM_dom"/>
</dbReference>
<feature type="compositionally biased region" description="Basic and acidic residues" evidence="8">
    <location>
        <begin position="139"/>
        <end position="150"/>
    </location>
</feature>
<dbReference type="Gene3D" id="3.40.50.150">
    <property type="entry name" value="Vaccinia Virus protein VP39"/>
    <property type="match status" value="2"/>
</dbReference>
<keyword evidence="2 6" id="KW-0489">Methyltransferase</keyword>
<sequence>MSGLPVRKNDEVVADIVGIGHNGEGVGRYQGFTLFIPGALPGEKALARVVKLKKQFGYGKLLEVVEASPDRVAPPCSIYSQCGGCQLQHLDYEAQLRVKRQLVVDNLERIGKLSVMGGAGRNAEDDPSAHASDAAGGEAAERGSEGGLPERDAHIAVPERGAHIEAPERNAHNEALKQDKDKPASDAHKEPPVSDAHEEIPETDVHKNLPERNAHMAAAGSAEPAANGRQSAPGVHVHPTIGMADPWRYRNKAQVPIGEQEGGLVGGFYAQGSHRIIDMAECMIQHEQNDQVVAKVKHIAEELGIRAYDEQTGRGLLRHVVAKYGFATGEIMIVLITNGANIPKRDELIGLLRRDVPGVVSICQNINTDKTNVIFGPETRVLWGSETIRDAIGNVQFLISARSFYQVNPVQTEILYNKALEYAQLTGEETVIDAYCGIGTISLFLAKRAKEVYGVEIVEDAIADARRNAELNDIRNVTFQTGPAEEVIPAWREQGIQPDVIVVDPPRKGCDEALLDTILAMRPARVVYVSCNPSTLARDLRVLEDGGYRTVEVQPVDMFPHTVHVECVIGICRDDT</sequence>
<dbReference type="FunFam" id="2.40.50.1070:FF:000003">
    <property type="entry name" value="23S rRNA (Uracil-5-)-methyltransferase RumA"/>
    <property type="match status" value="1"/>
</dbReference>
<dbReference type="EMBL" id="BOVK01000021">
    <property type="protein sequence ID" value="GIQ68911.1"/>
    <property type="molecule type" value="Genomic_DNA"/>
</dbReference>
<feature type="region of interest" description="Disordered" evidence="8">
    <location>
        <begin position="175"/>
        <end position="202"/>
    </location>
</feature>
<dbReference type="NCBIfam" id="TIGR00479">
    <property type="entry name" value="rumA"/>
    <property type="match status" value="1"/>
</dbReference>
<keyword evidence="1" id="KW-0479">Metal-binding</keyword>
<feature type="compositionally biased region" description="Low complexity" evidence="8">
    <location>
        <begin position="215"/>
        <end position="226"/>
    </location>
</feature>
<dbReference type="InterPro" id="IPR029063">
    <property type="entry name" value="SAM-dependent_MTases_sf"/>
</dbReference>
<dbReference type="Pfam" id="PF01938">
    <property type="entry name" value="TRAM"/>
    <property type="match status" value="1"/>
</dbReference>
<evidence type="ECO:0000256" key="7">
    <source>
        <dbReference type="PROSITE-ProRule" id="PRU10015"/>
    </source>
</evidence>
<dbReference type="GO" id="GO:0070041">
    <property type="term" value="F:rRNA (uridine-C5-)-methyltransferase activity"/>
    <property type="evidence" value="ECO:0007669"/>
    <property type="project" value="UniProtKB-ARBA"/>
</dbReference>
<keyword evidence="11" id="KW-1185">Reference proteome</keyword>
<keyword evidence="1" id="KW-0408">Iron</keyword>
<dbReference type="PROSITE" id="PS51687">
    <property type="entry name" value="SAM_MT_RNA_M5U"/>
    <property type="match status" value="1"/>
</dbReference>
<organism evidence="10 11">
    <name type="scientific">Xylanibacillus composti</name>
    <dbReference type="NCBI Taxonomy" id="1572762"/>
    <lineage>
        <taxon>Bacteria</taxon>
        <taxon>Bacillati</taxon>
        <taxon>Bacillota</taxon>
        <taxon>Bacilli</taxon>
        <taxon>Bacillales</taxon>
        <taxon>Paenibacillaceae</taxon>
        <taxon>Xylanibacillus</taxon>
    </lineage>
</organism>
<evidence type="ECO:0000259" key="9">
    <source>
        <dbReference type="PROSITE" id="PS50926"/>
    </source>
</evidence>
<proteinExistence type="inferred from homology"/>
<dbReference type="InterPro" id="IPR030390">
    <property type="entry name" value="MeTrfase_TrmA_AS"/>
</dbReference>
<feature type="compositionally biased region" description="Low complexity" evidence="8">
    <location>
        <begin position="129"/>
        <end position="138"/>
    </location>
</feature>
<dbReference type="Gene3D" id="2.40.50.1070">
    <property type="match status" value="1"/>
</dbReference>
<keyword evidence="5" id="KW-0411">Iron-sulfur</keyword>
<dbReference type="PROSITE" id="PS50926">
    <property type="entry name" value="TRAM"/>
    <property type="match status" value="1"/>
</dbReference>
<feature type="active site" description="Nucleophile" evidence="6">
    <location>
        <position position="531"/>
    </location>
</feature>
<dbReference type="GO" id="GO:0070475">
    <property type="term" value="P:rRNA base methylation"/>
    <property type="evidence" value="ECO:0007669"/>
    <property type="project" value="TreeGrafter"/>
</dbReference>
<dbReference type="PROSITE" id="PS01231">
    <property type="entry name" value="TRMA_2"/>
    <property type="match status" value="1"/>
</dbReference>
<evidence type="ECO:0000256" key="1">
    <source>
        <dbReference type="ARBA" id="ARBA00022485"/>
    </source>
</evidence>
<keyword evidence="1" id="KW-0004">4Fe-4S</keyword>
<feature type="binding site" evidence="6">
    <location>
        <position position="504"/>
    </location>
    <ligand>
        <name>S-adenosyl-L-methionine</name>
        <dbReference type="ChEBI" id="CHEBI:59789"/>
    </ligand>
</feature>
<feature type="domain" description="TRAM" evidence="9">
    <location>
        <begin position="5"/>
        <end position="63"/>
    </location>
</feature>
<evidence type="ECO:0000313" key="11">
    <source>
        <dbReference type="Proteomes" id="UP000677918"/>
    </source>
</evidence>
<keyword evidence="3 6" id="KW-0808">Transferase</keyword>
<reference evidence="10" key="1">
    <citation type="submission" date="2021-04" db="EMBL/GenBank/DDBJ databases">
        <title>Draft genome sequence of Xylanibacillus composti strain K13.</title>
        <authorList>
            <person name="Uke A."/>
            <person name="Chhe C."/>
            <person name="Baramee S."/>
            <person name="Kosugi A."/>
        </authorList>
    </citation>
    <scope>NUCLEOTIDE SEQUENCE</scope>
    <source>
        <strain evidence="10">K13</strain>
    </source>
</reference>
<dbReference type="Proteomes" id="UP000677918">
    <property type="component" value="Unassembled WGS sequence"/>
</dbReference>
<dbReference type="SUPFAM" id="SSF50249">
    <property type="entry name" value="Nucleic acid-binding proteins"/>
    <property type="match status" value="1"/>
</dbReference>
<dbReference type="FunFam" id="2.40.50.140:FF:000097">
    <property type="entry name" value="23S rRNA (uracil(1939)-C(5))-methyltransferase RlmD"/>
    <property type="match status" value="1"/>
</dbReference>
<comment type="caution">
    <text evidence="10">The sequence shown here is derived from an EMBL/GenBank/DDBJ whole genome shotgun (WGS) entry which is preliminary data.</text>
</comment>
<dbReference type="InterPro" id="IPR030391">
    <property type="entry name" value="MeTrfase_TrmA_CS"/>
</dbReference>
<keyword evidence="4 6" id="KW-0949">S-adenosyl-L-methionine</keyword>
<evidence type="ECO:0000256" key="3">
    <source>
        <dbReference type="ARBA" id="ARBA00022679"/>
    </source>
</evidence>
<dbReference type="SUPFAM" id="SSF53335">
    <property type="entry name" value="S-adenosyl-L-methionine-dependent methyltransferases"/>
    <property type="match status" value="1"/>
</dbReference>
<dbReference type="InterPro" id="IPR012340">
    <property type="entry name" value="NA-bd_OB-fold"/>
</dbReference>
<feature type="binding site" evidence="6">
    <location>
        <position position="406"/>
    </location>
    <ligand>
        <name>S-adenosyl-L-methionine</name>
        <dbReference type="ChEBI" id="CHEBI:59789"/>
    </ligand>
</feature>
<evidence type="ECO:0000256" key="4">
    <source>
        <dbReference type="ARBA" id="ARBA00022691"/>
    </source>
</evidence>
<comment type="similarity">
    <text evidence="6">Belongs to the class I-like SAM-binding methyltransferase superfamily. RNA M5U methyltransferase family.</text>
</comment>
<gene>
    <name evidence="10" type="ORF">XYCOK13_17350</name>
</gene>
<protein>
    <recommendedName>
        <fullName evidence="9">TRAM domain-containing protein</fullName>
    </recommendedName>
</protein>
<evidence type="ECO:0000256" key="5">
    <source>
        <dbReference type="ARBA" id="ARBA00023014"/>
    </source>
</evidence>
<feature type="binding site" evidence="6">
    <location>
        <position position="435"/>
    </location>
    <ligand>
        <name>S-adenosyl-L-methionine</name>
        <dbReference type="ChEBI" id="CHEBI:59789"/>
    </ligand>
</feature>